<dbReference type="SMART" id="SM00257">
    <property type="entry name" value="LysM"/>
    <property type="match status" value="1"/>
</dbReference>
<protein>
    <recommendedName>
        <fullName evidence="2">LysM domain-containing protein</fullName>
    </recommendedName>
</protein>
<evidence type="ECO:0000313" key="3">
    <source>
        <dbReference type="EMBL" id="SPJ25506.1"/>
    </source>
</evidence>
<proteinExistence type="predicted"/>
<feature type="chain" id="PRO_5015346940" description="LysM domain-containing protein" evidence="1">
    <location>
        <begin position="24"/>
        <end position="347"/>
    </location>
</feature>
<reference evidence="3 4" key="1">
    <citation type="submission" date="2018-03" db="EMBL/GenBank/DDBJ databases">
        <authorList>
            <person name="Keele B.F."/>
        </authorList>
    </citation>
    <scope>NUCLEOTIDE SEQUENCE [LARGE SCALE GENOMIC DNA]</scope>
    <source>
        <strain evidence="3 4">CECT 8504</strain>
    </source>
</reference>
<evidence type="ECO:0000259" key="2">
    <source>
        <dbReference type="PROSITE" id="PS51782"/>
    </source>
</evidence>
<dbReference type="AlphaFoldDB" id="A0A2R8BZI7"/>
<dbReference type="SUPFAM" id="SSF53850">
    <property type="entry name" value="Periplasmic binding protein-like II"/>
    <property type="match status" value="1"/>
</dbReference>
<dbReference type="CDD" id="cd00118">
    <property type="entry name" value="LysM"/>
    <property type="match status" value="1"/>
</dbReference>
<dbReference type="InterPro" id="IPR036779">
    <property type="entry name" value="LysM_dom_sf"/>
</dbReference>
<keyword evidence="1" id="KW-0732">Signal</keyword>
<dbReference type="SUPFAM" id="SSF54106">
    <property type="entry name" value="LysM domain"/>
    <property type="match status" value="1"/>
</dbReference>
<evidence type="ECO:0000313" key="4">
    <source>
        <dbReference type="Proteomes" id="UP000244912"/>
    </source>
</evidence>
<dbReference type="PROSITE" id="PS51782">
    <property type="entry name" value="LYSM"/>
    <property type="match status" value="1"/>
</dbReference>
<dbReference type="PANTHER" id="PTHR35936">
    <property type="entry name" value="MEMBRANE-BOUND LYTIC MUREIN TRANSGLYCOSYLASE F"/>
    <property type="match status" value="1"/>
</dbReference>
<dbReference type="OrthoDB" id="8479038at2"/>
<evidence type="ECO:0000256" key="1">
    <source>
        <dbReference type="SAM" id="SignalP"/>
    </source>
</evidence>
<sequence>MRLTGIFFFSAISLMTTPATLMAQDLECDSVYTTQSGDSLSRISRRAYGRDTAYQQIFDYNPGVLSNPSSLPVGIQLYIPCEAKQVVDGTSSRPSLPDLISAQDDGIKILTGEDYPPYVDQGLRQGGYSYELVERAMQYGDQPADYRIDVIPAWGSHLQPLIADGAYDIGFPWFRPDCDQMDKLGEASQWRCKNLLWSENLHDVVVTFYARSGAAAAISSPGDAMGKKICRPRGYFTHDLEVMGLTPPDIVRVAGDSPTDCFERLASGEVDLVTVNADTSDRIISELGIRDQVAEVINLATVQSLHAVGLKANPQSRINLLRINKGLIGMRDDGTFQDVSEAHLSGS</sequence>
<dbReference type="PANTHER" id="PTHR35936:SF19">
    <property type="entry name" value="AMINO-ACID-BINDING PROTEIN YXEM-RELATED"/>
    <property type="match status" value="1"/>
</dbReference>
<dbReference type="Pfam" id="PF01476">
    <property type="entry name" value="LysM"/>
    <property type="match status" value="1"/>
</dbReference>
<accession>A0A2R8BZI7</accession>
<dbReference type="Proteomes" id="UP000244912">
    <property type="component" value="Unassembled WGS sequence"/>
</dbReference>
<dbReference type="EMBL" id="ONZF01000009">
    <property type="protein sequence ID" value="SPJ25506.1"/>
    <property type="molecule type" value="Genomic_DNA"/>
</dbReference>
<feature type="domain" description="LysM" evidence="2">
    <location>
        <begin position="30"/>
        <end position="79"/>
    </location>
</feature>
<organism evidence="3 4">
    <name type="scientific">Palleronia abyssalis</name>
    <dbReference type="NCBI Taxonomy" id="1501240"/>
    <lineage>
        <taxon>Bacteria</taxon>
        <taxon>Pseudomonadati</taxon>
        <taxon>Pseudomonadota</taxon>
        <taxon>Alphaproteobacteria</taxon>
        <taxon>Rhodobacterales</taxon>
        <taxon>Roseobacteraceae</taxon>
        <taxon>Palleronia</taxon>
    </lineage>
</organism>
<dbReference type="InterPro" id="IPR018392">
    <property type="entry name" value="LysM"/>
</dbReference>
<dbReference type="Gene3D" id="3.10.350.10">
    <property type="entry name" value="LysM domain"/>
    <property type="match status" value="1"/>
</dbReference>
<keyword evidence="4" id="KW-1185">Reference proteome</keyword>
<dbReference type="Gene3D" id="3.40.190.10">
    <property type="entry name" value="Periplasmic binding protein-like II"/>
    <property type="match status" value="2"/>
</dbReference>
<feature type="signal peptide" evidence="1">
    <location>
        <begin position="1"/>
        <end position="23"/>
    </location>
</feature>
<gene>
    <name evidence="3" type="ORF">PAA8504_03357</name>
</gene>
<name>A0A2R8BZI7_9RHOB</name>